<accession>A0A4Z0V656</accession>
<dbReference type="InterPro" id="IPR009279">
    <property type="entry name" value="Portal_Mu"/>
</dbReference>
<dbReference type="EMBL" id="SJSA01000001">
    <property type="protein sequence ID" value="TGG39203.1"/>
    <property type="molecule type" value="Genomic_DNA"/>
</dbReference>
<keyword evidence="3" id="KW-1185">Reference proteome</keyword>
<name>A0A4Z0V656_9BACT</name>
<organism evidence="1 3">
    <name type="scientific">Duncaniella freteri</name>
    <dbReference type="NCBI Taxonomy" id="2530391"/>
    <lineage>
        <taxon>Bacteria</taxon>
        <taxon>Pseudomonadati</taxon>
        <taxon>Bacteroidota</taxon>
        <taxon>Bacteroidia</taxon>
        <taxon>Bacteroidales</taxon>
        <taxon>Muribaculaceae</taxon>
        <taxon>Duncaniella</taxon>
    </lineage>
</organism>
<dbReference type="EMBL" id="SJSA01000001">
    <property type="protein sequence ID" value="TGG40928.1"/>
    <property type="molecule type" value="Genomic_DNA"/>
</dbReference>
<sequence length="414" mass="46639">MANFLDNIRDYFSRPTRSQLQTLARAVASKKGVQISAMLQQQSDSLTKKDIADWRAANQMAIDYENPNRCRLYDIYADCVLDAHLSGCIAQRKGKVLQKDFRLVDQNGKENTAATELLQSEWFADFLSLCLDSIYWGPTLIQLGDIIRDGGPLRFNNVELVPRKHVIPEYGVVVRSPGDDWRGGISYREGDVANWCVEVGKPRDLGLLLKCAPSCISKKNMLAYWDVFGEIFGMPMRIARVNSLDEAERAKVEASLRDMGAAQYIVASDGTEIEIKESSRGDAYNVYDRRVDRCNSELSKVVLNQTMTIDSGSSLSQSEVHLEIFERTTESDATMCAHIINGRLLPLMVLHGFPVKGLRFQWNNAAAFSPAENRENLRLVLEYFNVPGEHITETLGIPVESPREAKTQPDRFFD</sequence>
<gene>
    <name evidence="1" type="ORF">EZ315_00175</name>
    <name evidence="2" type="ORF">EZ315_09720</name>
</gene>
<dbReference type="AlphaFoldDB" id="A0A4Z0V656"/>
<dbReference type="GeneID" id="82150066"/>
<dbReference type="Pfam" id="PF06074">
    <property type="entry name" value="Portal_Mu"/>
    <property type="match status" value="1"/>
</dbReference>
<evidence type="ECO:0000313" key="1">
    <source>
        <dbReference type="EMBL" id="TGG39203.1"/>
    </source>
</evidence>
<dbReference type="Proteomes" id="UP000297635">
    <property type="component" value="Unassembled WGS sequence"/>
</dbReference>
<evidence type="ECO:0000313" key="3">
    <source>
        <dbReference type="Proteomes" id="UP000297635"/>
    </source>
</evidence>
<proteinExistence type="predicted"/>
<reference evidence="1 3" key="1">
    <citation type="submission" date="2019-02" db="EMBL/GenBank/DDBJ databases">
        <title>Isolation and identification of novel species under the genus Muribaculum.</title>
        <authorList>
            <person name="Miyake S."/>
            <person name="Ding Y."/>
            <person name="Low A."/>
            <person name="Soh M."/>
            <person name="Seedorf H."/>
        </authorList>
    </citation>
    <scope>NUCLEOTIDE SEQUENCE [LARGE SCALE GENOMIC DNA]</scope>
    <source>
        <strain evidence="1 3">TLL-A3</strain>
    </source>
</reference>
<protein>
    <submittedName>
        <fullName evidence="1">DUF935 family protein</fullName>
    </submittedName>
</protein>
<comment type="caution">
    <text evidence="1">The sequence shown here is derived from an EMBL/GenBank/DDBJ whole genome shotgun (WGS) entry which is preliminary data.</text>
</comment>
<evidence type="ECO:0000313" key="2">
    <source>
        <dbReference type="EMBL" id="TGG40928.1"/>
    </source>
</evidence>
<dbReference type="RefSeq" id="WP_135469475.1">
    <property type="nucleotide sequence ID" value="NZ_SJSA01000001.1"/>
</dbReference>